<evidence type="ECO:0000313" key="2">
    <source>
        <dbReference type="Proteomes" id="UP000001025"/>
    </source>
</evidence>
<gene>
    <name evidence="1" type="ordered locus">RB8535</name>
</gene>
<name>Q7UFI5_RHOBA</name>
<dbReference type="InParanoid" id="Q7UFI5"/>
<evidence type="ECO:0000313" key="1">
    <source>
        <dbReference type="EMBL" id="CAD78697.1"/>
    </source>
</evidence>
<protein>
    <submittedName>
        <fullName evidence="1">Uncharacterized protein</fullName>
    </submittedName>
</protein>
<dbReference type="EMBL" id="BX294147">
    <property type="protein sequence ID" value="CAD78697.1"/>
    <property type="molecule type" value="Genomic_DNA"/>
</dbReference>
<reference evidence="1 2" key="1">
    <citation type="journal article" date="2003" name="Proc. Natl. Acad. Sci. U.S.A.">
        <title>Complete genome sequence of the marine planctomycete Pirellula sp. strain 1.</title>
        <authorList>
            <person name="Gloeckner F.O."/>
            <person name="Kube M."/>
            <person name="Bauer M."/>
            <person name="Teeling H."/>
            <person name="Lombardot T."/>
            <person name="Ludwig W."/>
            <person name="Gade D."/>
            <person name="Beck A."/>
            <person name="Borzym K."/>
            <person name="Heitmann K."/>
            <person name="Rabus R."/>
            <person name="Schlesner H."/>
            <person name="Amann R."/>
            <person name="Reinhardt R."/>
        </authorList>
    </citation>
    <scope>NUCLEOTIDE SEQUENCE [LARGE SCALE GENOMIC DNA]</scope>
    <source>
        <strain evidence="2">DSM 10527 / NCIMB 13988 / SH1</strain>
    </source>
</reference>
<organism evidence="1 2">
    <name type="scientific">Rhodopirellula baltica (strain DSM 10527 / NCIMB 13988 / SH1)</name>
    <dbReference type="NCBI Taxonomy" id="243090"/>
    <lineage>
        <taxon>Bacteria</taxon>
        <taxon>Pseudomonadati</taxon>
        <taxon>Planctomycetota</taxon>
        <taxon>Planctomycetia</taxon>
        <taxon>Pirellulales</taxon>
        <taxon>Pirellulaceae</taxon>
        <taxon>Rhodopirellula</taxon>
    </lineage>
</organism>
<dbReference type="HOGENOM" id="CLU_2702355_0_0_0"/>
<dbReference type="KEGG" id="rba:RB8535"/>
<accession>Q7UFI5</accession>
<sequence>MGTKIHAGTPSNQIGKNLGIIHRADPTNPRQSMSSQLRQGITTLQFHKMSQPPKTCSTAVPAVRCWGSVIAPE</sequence>
<dbReference type="Proteomes" id="UP000001025">
    <property type="component" value="Chromosome"/>
</dbReference>
<keyword evidence="2" id="KW-1185">Reference proteome</keyword>
<dbReference type="AlphaFoldDB" id="Q7UFI5"/>
<dbReference type="EnsemblBacteria" id="CAD78697">
    <property type="protein sequence ID" value="CAD78697"/>
    <property type="gene ID" value="RB8535"/>
</dbReference>
<proteinExistence type="predicted"/>